<feature type="compositionally biased region" description="Basic and acidic residues" evidence="1">
    <location>
        <begin position="367"/>
        <end position="387"/>
    </location>
</feature>
<feature type="domain" description="Retrotransposon gag" evidence="2">
    <location>
        <begin position="230"/>
        <end position="318"/>
    </location>
</feature>
<dbReference type="GeneID" id="120284081"/>
<feature type="region of interest" description="Disordered" evidence="1">
    <location>
        <begin position="358"/>
        <end position="387"/>
    </location>
</feature>
<evidence type="ECO:0000256" key="1">
    <source>
        <dbReference type="SAM" id="MobiDB-lite"/>
    </source>
</evidence>
<feature type="region of interest" description="Disordered" evidence="1">
    <location>
        <begin position="473"/>
        <end position="513"/>
    </location>
</feature>
<feature type="region of interest" description="Disordered" evidence="1">
    <location>
        <begin position="87"/>
        <end position="116"/>
    </location>
</feature>
<name>A0AB40D3I2_DIOCR</name>
<dbReference type="PANTHER" id="PTHR33223:SF10">
    <property type="entry name" value="AMINOTRANSFERASE-LIKE PLANT MOBILE DOMAIN-CONTAINING PROTEIN"/>
    <property type="match status" value="1"/>
</dbReference>
<feature type="compositionally biased region" description="Basic and acidic residues" evidence="1">
    <location>
        <begin position="473"/>
        <end position="503"/>
    </location>
</feature>
<dbReference type="RefSeq" id="XP_039146830.1">
    <property type="nucleotide sequence ID" value="XM_039290896.1"/>
</dbReference>
<dbReference type="InterPro" id="IPR005162">
    <property type="entry name" value="Retrotrans_gag_dom"/>
</dbReference>
<dbReference type="AlphaFoldDB" id="A0AB40D3I2"/>
<evidence type="ECO:0000259" key="2">
    <source>
        <dbReference type="Pfam" id="PF03732"/>
    </source>
</evidence>
<keyword evidence="3" id="KW-1185">Reference proteome</keyword>
<protein>
    <submittedName>
        <fullName evidence="4">Uncharacterized protein LOC120284081</fullName>
    </submittedName>
</protein>
<evidence type="ECO:0000313" key="4">
    <source>
        <dbReference type="RefSeq" id="XP_039146830.1"/>
    </source>
</evidence>
<accession>A0AB40D3I2</accession>
<dbReference type="Pfam" id="PF03732">
    <property type="entry name" value="Retrotrans_gag"/>
    <property type="match status" value="1"/>
</dbReference>
<feature type="region of interest" description="Disordered" evidence="1">
    <location>
        <begin position="1"/>
        <end position="45"/>
    </location>
</feature>
<gene>
    <name evidence="4" type="primary">LOC120284081</name>
</gene>
<evidence type="ECO:0000313" key="3">
    <source>
        <dbReference type="Proteomes" id="UP001515500"/>
    </source>
</evidence>
<organism evidence="3 4">
    <name type="scientific">Dioscorea cayennensis subsp. rotundata</name>
    <name type="common">White Guinea yam</name>
    <name type="synonym">Dioscorea rotundata</name>
    <dbReference type="NCBI Taxonomy" id="55577"/>
    <lineage>
        <taxon>Eukaryota</taxon>
        <taxon>Viridiplantae</taxon>
        <taxon>Streptophyta</taxon>
        <taxon>Embryophyta</taxon>
        <taxon>Tracheophyta</taxon>
        <taxon>Spermatophyta</taxon>
        <taxon>Magnoliopsida</taxon>
        <taxon>Liliopsida</taxon>
        <taxon>Dioscoreales</taxon>
        <taxon>Dioscoreaceae</taxon>
        <taxon>Dioscorea</taxon>
    </lineage>
</organism>
<dbReference type="Proteomes" id="UP001515500">
    <property type="component" value="Chromosome 19"/>
</dbReference>
<sequence>MPPKKSHTSRSQMATTQDEMIPQSVNLQEQLEVPPEPSKDTMPTIPLSEYEALKKKFDENNRKLDDLMHFVQQALPQATFPSNLYHKGKKAMEQQEQGDSRPHNQERVELPLAGKNTEKIQEVVESTYKGESRAFERDAEESTFSIKETADLKKMIEQVLEQKKLVPTEETPQRSKVPFVKEIMVKPLPKKFKMPQLTSYSGKGDPYDHMQNYEAVMLLHGWEDAIMCRAFPLTLTEHARIWFNNLKEGSISNFNQLRKEFIDGFLINARRKKDASYLLTIKQEEKESLKDYVERFRAATLEVQDLQATVAVSGMLQGTRSRDFQKSLSLDQPLTLGDLFSRANKFILSEDVMRHINAGNRDKKRKDRDETSDEGRKTGRGNEHRQVPKLKFENFTPLSQPRSTILASIEGSGLLTFPPKANKTMGKFTDAYCRFHKTHGHSTDRCRELMNEIESLVRQGKLNRFVYSEAWRNEKPTYSKKERSEDNRGMKDKKDSKTREKTPTLDNNPSHPAIHVIIGGETLASETSSSRKAYARQAYEVNNIMKTHENEEPITFTSEDQGDVVMPHDDAMVISATIMKLQ</sequence>
<feature type="compositionally biased region" description="Basic and acidic residues" evidence="1">
    <location>
        <begin position="90"/>
        <end position="109"/>
    </location>
</feature>
<feature type="compositionally biased region" description="Polar residues" evidence="1">
    <location>
        <begin position="9"/>
        <end position="29"/>
    </location>
</feature>
<dbReference type="PANTHER" id="PTHR33223">
    <property type="entry name" value="CCHC-TYPE DOMAIN-CONTAINING PROTEIN"/>
    <property type="match status" value="1"/>
</dbReference>
<reference evidence="4" key="1">
    <citation type="submission" date="2025-08" db="UniProtKB">
        <authorList>
            <consortium name="RefSeq"/>
        </authorList>
    </citation>
    <scope>IDENTIFICATION</scope>
</reference>
<proteinExistence type="predicted"/>